<dbReference type="GO" id="GO:0031410">
    <property type="term" value="C:cytoplasmic vesicle"/>
    <property type="evidence" value="ECO:0007669"/>
    <property type="project" value="TreeGrafter"/>
</dbReference>
<dbReference type="GO" id="GO:0031085">
    <property type="term" value="C:BLOC-3 complex"/>
    <property type="evidence" value="ECO:0007669"/>
    <property type="project" value="TreeGrafter"/>
</dbReference>
<dbReference type="GO" id="GO:0005765">
    <property type="term" value="C:lysosomal membrane"/>
    <property type="evidence" value="ECO:0007669"/>
    <property type="project" value="TreeGrafter"/>
</dbReference>
<evidence type="ECO:0000313" key="2">
    <source>
        <dbReference type="EMBL" id="NWI55376.1"/>
    </source>
</evidence>
<dbReference type="GO" id="GO:0016192">
    <property type="term" value="P:vesicle-mediated transport"/>
    <property type="evidence" value="ECO:0007669"/>
    <property type="project" value="InterPro"/>
</dbReference>
<dbReference type="AlphaFoldDB" id="A0A851CGY7"/>
<proteinExistence type="predicted"/>
<accession>A0A851CGY7</accession>
<organism evidence="2 3">
    <name type="scientific">Calyptomena viridis</name>
    <name type="common">Lesser green broadbill</name>
    <dbReference type="NCBI Taxonomy" id="135972"/>
    <lineage>
        <taxon>Eukaryota</taxon>
        <taxon>Metazoa</taxon>
        <taxon>Chordata</taxon>
        <taxon>Craniata</taxon>
        <taxon>Vertebrata</taxon>
        <taxon>Euteleostomi</taxon>
        <taxon>Archelosauria</taxon>
        <taxon>Archosauria</taxon>
        <taxon>Dinosauria</taxon>
        <taxon>Saurischia</taxon>
        <taxon>Theropoda</taxon>
        <taxon>Coelurosauria</taxon>
        <taxon>Aves</taxon>
        <taxon>Neognathae</taxon>
        <taxon>Neoaves</taxon>
        <taxon>Telluraves</taxon>
        <taxon>Australaves</taxon>
        <taxon>Passeriformes</taxon>
        <taxon>Eurylaimidae</taxon>
        <taxon>Calyptomena</taxon>
    </lineage>
</organism>
<dbReference type="Pfam" id="PF19033">
    <property type="entry name" value="Intu_longin_3"/>
    <property type="match status" value="1"/>
</dbReference>
<comment type="caution">
    <text evidence="2">The sequence shown here is derived from an EMBL/GenBank/DDBJ whole genome shotgun (WGS) entry which is preliminary data.</text>
</comment>
<keyword evidence="3" id="KW-1185">Reference proteome</keyword>
<feature type="non-terminal residue" evidence="2">
    <location>
        <position position="1"/>
    </location>
</feature>
<dbReference type="Proteomes" id="UP000642973">
    <property type="component" value="Unassembled WGS sequence"/>
</dbReference>
<reference evidence="2" key="1">
    <citation type="submission" date="2019-10" db="EMBL/GenBank/DDBJ databases">
        <title>Bird 10,000 Genomes (B10K) Project - Family phase.</title>
        <authorList>
            <person name="Zhang G."/>
        </authorList>
    </citation>
    <scope>NUCLEOTIDE SEQUENCE</scope>
    <source>
        <strain evidence="2">B10K-DU-002-55</strain>
        <tissue evidence="2">Muscle</tissue>
    </source>
</reference>
<dbReference type="PANTHER" id="PTHR14407:SF9">
    <property type="entry name" value="BLOC-3 COMPLEX MEMBER HPS4"/>
    <property type="match status" value="1"/>
</dbReference>
<dbReference type="GO" id="GO:1903232">
    <property type="term" value="P:melanosome assembly"/>
    <property type="evidence" value="ECO:0007669"/>
    <property type="project" value="TreeGrafter"/>
</dbReference>
<dbReference type="InterPro" id="IPR026091">
    <property type="entry name" value="HPS4"/>
</dbReference>
<dbReference type="InterPro" id="IPR043989">
    <property type="entry name" value="CCZ1/INTU/HSP4_longin_3"/>
</dbReference>
<protein>
    <submittedName>
        <fullName evidence="2">HPS4 protein</fullName>
    </submittedName>
</protein>
<dbReference type="EMBL" id="WEIV01016257">
    <property type="protein sequence ID" value="NWI55376.1"/>
    <property type="molecule type" value="Genomic_DNA"/>
</dbReference>
<dbReference type="GO" id="GO:0031267">
    <property type="term" value="F:small GTPase binding"/>
    <property type="evidence" value="ECO:0007669"/>
    <property type="project" value="TreeGrafter"/>
</dbReference>
<name>A0A851CGY7_CALVR</name>
<sequence length="135" mass="14910">YHSSLASLNSLEVHPRETLPIDSSASARTTFTHYDHIQNILMANLPHTPGPLDQYFLRVAALIHSDFSQLPLSSEVIIRNASTAMYACQNPVQETYFQQLGAPLSNLGVPSPHDSAFSLPRKAKQKLLNAMVNLL</sequence>
<dbReference type="GO" id="GO:0006605">
    <property type="term" value="P:protein targeting"/>
    <property type="evidence" value="ECO:0007669"/>
    <property type="project" value="TreeGrafter"/>
</dbReference>
<dbReference type="GO" id="GO:0005085">
    <property type="term" value="F:guanyl-nucleotide exchange factor activity"/>
    <property type="evidence" value="ECO:0007669"/>
    <property type="project" value="TreeGrafter"/>
</dbReference>
<feature type="non-terminal residue" evidence="2">
    <location>
        <position position="135"/>
    </location>
</feature>
<dbReference type="PANTHER" id="PTHR14407">
    <property type="entry name" value="HERMANSKY-PUDLAK SYNDROME 4 PROTEIN LIGHT-EAR PROTEIN-RELATED"/>
    <property type="match status" value="1"/>
</dbReference>
<gene>
    <name evidence="2" type="primary">Hps4_0</name>
    <name evidence="2" type="ORF">CALVIR_R02771</name>
</gene>
<evidence type="ECO:0000259" key="1">
    <source>
        <dbReference type="Pfam" id="PF19033"/>
    </source>
</evidence>
<feature type="domain" description="CCZ1/INTU/HPS4 third Longin" evidence="1">
    <location>
        <begin position="29"/>
        <end position="126"/>
    </location>
</feature>
<evidence type="ECO:0000313" key="3">
    <source>
        <dbReference type="Proteomes" id="UP000642973"/>
    </source>
</evidence>